<dbReference type="AlphaFoldDB" id="A0A564S903"/>
<keyword evidence="1" id="KW-0732">Signal</keyword>
<organism evidence="2 3">
    <name type="scientific">Faecalibacterium prausnitzii</name>
    <dbReference type="NCBI Taxonomy" id="853"/>
    <lineage>
        <taxon>Bacteria</taxon>
        <taxon>Bacillati</taxon>
        <taxon>Bacillota</taxon>
        <taxon>Clostridia</taxon>
        <taxon>Eubacteriales</taxon>
        <taxon>Oscillospiraceae</taxon>
        <taxon>Faecalibacterium</taxon>
    </lineage>
</organism>
<evidence type="ECO:0000313" key="2">
    <source>
        <dbReference type="EMBL" id="VUW91218.1"/>
    </source>
</evidence>
<gene>
    <name evidence="2" type="ORF">FPPS064S07_01887</name>
</gene>
<feature type="signal peptide" evidence="1">
    <location>
        <begin position="1"/>
        <end position="24"/>
    </location>
</feature>
<name>A0A564S903_9FIRM</name>
<dbReference type="RefSeq" id="WP_158397809.1">
    <property type="nucleotide sequence ID" value="NZ_CABHMY010000011.1"/>
</dbReference>
<keyword evidence="3" id="KW-1185">Reference proteome</keyword>
<feature type="chain" id="PRO_5021980510" evidence="1">
    <location>
        <begin position="25"/>
        <end position="167"/>
    </location>
</feature>
<protein>
    <submittedName>
        <fullName evidence="2">Uncharacterized protein</fullName>
    </submittedName>
</protein>
<evidence type="ECO:0000313" key="3">
    <source>
        <dbReference type="Proteomes" id="UP000406184"/>
    </source>
</evidence>
<proteinExistence type="predicted"/>
<evidence type="ECO:0000256" key="1">
    <source>
        <dbReference type="SAM" id="SignalP"/>
    </source>
</evidence>
<accession>A0A564S903</accession>
<dbReference type="Proteomes" id="UP000406184">
    <property type="component" value="Unassembled WGS sequence"/>
</dbReference>
<reference evidence="2 3" key="1">
    <citation type="submission" date="2019-07" db="EMBL/GenBank/DDBJ databases">
        <authorList>
            <person name="Hibberd C M."/>
            <person name="Gehrig L. J."/>
            <person name="Chang H.-W."/>
            <person name="Venkatesh S."/>
        </authorList>
    </citation>
    <scope>NUCLEOTIDE SEQUENCE [LARGE SCALE GENOMIC DNA]</scope>
    <source>
        <strain evidence="2">Faecalibacterium_prausnitzii_JG_BgPS064</strain>
    </source>
</reference>
<sequence>MKKKFVMAVAAVAMATVVGVSAFAATGVTVPSITGGSDTASTIVAPSSDDASETTKVVYKTIVSTEGNTEEKLAAVVGEETVAQAAAVAGVETVEDLSIRAVGDVNVDSKTGEVAVTVTGMEDGDTAVVLYQDANGNWVAIKAVVVNGKLTFKMPKSGTIILLTHKA</sequence>
<dbReference type="EMBL" id="CABHMY010000011">
    <property type="protein sequence ID" value="VUW91218.1"/>
    <property type="molecule type" value="Genomic_DNA"/>
</dbReference>